<protein>
    <submittedName>
        <fullName evidence="1">Uncharacterized protein</fullName>
    </submittedName>
</protein>
<dbReference type="AlphaFoldDB" id="A0A1G6URW4"/>
<dbReference type="STRING" id="1391627.SAMN05216464_101723"/>
<keyword evidence="2" id="KW-1185">Reference proteome</keyword>
<dbReference type="Proteomes" id="UP000199072">
    <property type="component" value="Unassembled WGS sequence"/>
</dbReference>
<name>A0A1G6URW4_9SPHI</name>
<reference evidence="1 2" key="1">
    <citation type="submission" date="2016-10" db="EMBL/GenBank/DDBJ databases">
        <authorList>
            <person name="de Groot N.N."/>
        </authorList>
    </citation>
    <scope>NUCLEOTIDE SEQUENCE [LARGE SCALE GENOMIC DNA]</scope>
    <source>
        <strain evidence="1 2">47C3B</strain>
    </source>
</reference>
<accession>A0A1G6URW4</accession>
<organism evidence="1 2">
    <name type="scientific">Mucilaginibacter pineti</name>
    <dbReference type="NCBI Taxonomy" id="1391627"/>
    <lineage>
        <taxon>Bacteria</taxon>
        <taxon>Pseudomonadati</taxon>
        <taxon>Bacteroidota</taxon>
        <taxon>Sphingobacteriia</taxon>
        <taxon>Sphingobacteriales</taxon>
        <taxon>Sphingobacteriaceae</taxon>
        <taxon>Mucilaginibacter</taxon>
    </lineage>
</organism>
<dbReference type="EMBL" id="FNAI01000001">
    <property type="protein sequence ID" value="SDD43456.1"/>
    <property type="molecule type" value="Genomic_DNA"/>
</dbReference>
<sequence length="72" mass="8136">MINNDSFCNLNTMPKPLKMASKPLKSQFLKTAAVRTQKRLERAGVRLHLTLPLALRGQGCFQYTVSILYPSK</sequence>
<evidence type="ECO:0000313" key="1">
    <source>
        <dbReference type="EMBL" id="SDD43456.1"/>
    </source>
</evidence>
<gene>
    <name evidence="1" type="ORF">SAMN05216464_101723</name>
</gene>
<evidence type="ECO:0000313" key="2">
    <source>
        <dbReference type="Proteomes" id="UP000199072"/>
    </source>
</evidence>
<proteinExistence type="predicted"/>